<proteinExistence type="predicted"/>
<feature type="compositionally biased region" description="Basic residues" evidence="1">
    <location>
        <begin position="191"/>
        <end position="201"/>
    </location>
</feature>
<comment type="caution">
    <text evidence="2">The sequence shown here is derived from an EMBL/GenBank/DDBJ whole genome shotgun (WGS) entry which is preliminary data.</text>
</comment>
<dbReference type="AlphaFoldDB" id="A0A9D3RWF4"/>
<name>A0A9D3RWF4_ANGAN</name>
<feature type="compositionally biased region" description="Basic residues" evidence="1">
    <location>
        <begin position="166"/>
        <end position="178"/>
    </location>
</feature>
<dbReference type="EMBL" id="JAFIRN010000009">
    <property type="protein sequence ID" value="KAG5841872.1"/>
    <property type="molecule type" value="Genomic_DNA"/>
</dbReference>
<gene>
    <name evidence="2" type="ORF">ANANG_G00171640</name>
</gene>
<reference evidence="2" key="1">
    <citation type="submission" date="2021-01" db="EMBL/GenBank/DDBJ databases">
        <title>A chromosome-scale assembly of European eel, Anguilla anguilla.</title>
        <authorList>
            <person name="Henkel C."/>
            <person name="Jong-Raadsen S.A."/>
            <person name="Dufour S."/>
            <person name="Weltzien F.-A."/>
            <person name="Palstra A.P."/>
            <person name="Pelster B."/>
            <person name="Spaink H.P."/>
            <person name="Van Den Thillart G.E."/>
            <person name="Jansen H."/>
            <person name="Zahm M."/>
            <person name="Klopp C."/>
            <person name="Cedric C."/>
            <person name="Louis A."/>
            <person name="Berthelot C."/>
            <person name="Parey E."/>
            <person name="Roest Crollius H."/>
            <person name="Montfort J."/>
            <person name="Robinson-Rechavi M."/>
            <person name="Bucao C."/>
            <person name="Bouchez O."/>
            <person name="Gislard M."/>
            <person name="Lluch J."/>
            <person name="Milhes M."/>
            <person name="Lampietro C."/>
            <person name="Lopez Roques C."/>
            <person name="Donnadieu C."/>
            <person name="Braasch I."/>
            <person name="Desvignes T."/>
            <person name="Postlethwait J."/>
            <person name="Bobe J."/>
            <person name="Guiguen Y."/>
            <person name="Dirks R."/>
        </authorList>
    </citation>
    <scope>NUCLEOTIDE SEQUENCE</scope>
    <source>
        <strain evidence="2">Tag_6206</strain>
        <tissue evidence="2">Liver</tissue>
    </source>
</reference>
<evidence type="ECO:0000256" key="1">
    <source>
        <dbReference type="SAM" id="MobiDB-lite"/>
    </source>
</evidence>
<keyword evidence="3" id="KW-1185">Reference proteome</keyword>
<organism evidence="2 3">
    <name type="scientific">Anguilla anguilla</name>
    <name type="common">European freshwater eel</name>
    <name type="synonym">Muraena anguilla</name>
    <dbReference type="NCBI Taxonomy" id="7936"/>
    <lineage>
        <taxon>Eukaryota</taxon>
        <taxon>Metazoa</taxon>
        <taxon>Chordata</taxon>
        <taxon>Craniata</taxon>
        <taxon>Vertebrata</taxon>
        <taxon>Euteleostomi</taxon>
        <taxon>Actinopterygii</taxon>
        <taxon>Neopterygii</taxon>
        <taxon>Teleostei</taxon>
        <taxon>Anguilliformes</taxon>
        <taxon>Anguillidae</taxon>
        <taxon>Anguilla</taxon>
    </lineage>
</organism>
<evidence type="ECO:0000313" key="2">
    <source>
        <dbReference type="EMBL" id="KAG5841872.1"/>
    </source>
</evidence>
<evidence type="ECO:0000313" key="3">
    <source>
        <dbReference type="Proteomes" id="UP001044222"/>
    </source>
</evidence>
<feature type="region of interest" description="Disordered" evidence="1">
    <location>
        <begin position="51"/>
        <end position="209"/>
    </location>
</feature>
<accession>A0A9D3RWF4</accession>
<dbReference type="Proteomes" id="UP001044222">
    <property type="component" value="Chromosome 9"/>
</dbReference>
<feature type="compositionally biased region" description="Polar residues" evidence="1">
    <location>
        <begin position="53"/>
        <end position="76"/>
    </location>
</feature>
<sequence length="234" mass="25537">MAAGSSDSGGRQVWYLETIEELEESESESESEAELEDSVLLGVRRRGRVSLVKQSTPAHTEESCFTASCSGDSSLASGPLRARRSRGPPHRLLPSLQEADDAPGGPDQSLLPGSPSYPLAEVQSERSLRPRGPGTAVMSPGESSPPREDTDAESKDEDWVEPAASKMKKNKRPNRRLSMRSEDGEAPVAPPKKKRLRKKDTRKKDTITPPAVPEWLAQLMHSIEEAAHHELAVE</sequence>
<protein>
    <submittedName>
        <fullName evidence="2">Uncharacterized protein</fullName>
    </submittedName>
</protein>